<dbReference type="SUPFAM" id="SSF103196">
    <property type="entry name" value="Roadblock/LC7 domain"/>
    <property type="match status" value="1"/>
</dbReference>
<dbReference type="Pfam" id="PF03259">
    <property type="entry name" value="Robl_LC7"/>
    <property type="match status" value="1"/>
</dbReference>
<feature type="region of interest" description="Disordered" evidence="2">
    <location>
        <begin position="237"/>
        <end position="274"/>
    </location>
</feature>
<evidence type="ECO:0000313" key="5">
    <source>
        <dbReference type="Proteomes" id="UP000239649"/>
    </source>
</evidence>
<dbReference type="EMBL" id="LHPF02000047">
    <property type="protein sequence ID" value="PSC67824.1"/>
    <property type="molecule type" value="Genomic_DNA"/>
</dbReference>
<gene>
    <name evidence="4" type="ORF">C2E20_8541</name>
</gene>
<dbReference type="OrthoDB" id="9985637at2759"/>
<comment type="similarity">
    <text evidence="1">Belongs to the GAMAD family.</text>
</comment>
<evidence type="ECO:0000256" key="2">
    <source>
        <dbReference type="SAM" id="MobiDB-lite"/>
    </source>
</evidence>
<keyword evidence="5" id="KW-1185">Reference proteome</keyword>
<organism evidence="4 5">
    <name type="scientific">Micractinium conductrix</name>
    <dbReference type="NCBI Taxonomy" id="554055"/>
    <lineage>
        <taxon>Eukaryota</taxon>
        <taxon>Viridiplantae</taxon>
        <taxon>Chlorophyta</taxon>
        <taxon>core chlorophytes</taxon>
        <taxon>Trebouxiophyceae</taxon>
        <taxon>Chlorellales</taxon>
        <taxon>Chlorellaceae</taxon>
        <taxon>Chlorella clade</taxon>
        <taxon>Micractinium</taxon>
    </lineage>
</organism>
<feature type="region of interest" description="Disordered" evidence="2">
    <location>
        <begin position="289"/>
        <end position="308"/>
    </location>
</feature>
<dbReference type="InterPro" id="IPR004942">
    <property type="entry name" value="Roadblock/LAMTOR2_dom"/>
</dbReference>
<comment type="caution">
    <text evidence="4">The sequence shown here is derived from an EMBL/GenBank/DDBJ whole genome shotgun (WGS) entry which is preliminary data.</text>
</comment>
<evidence type="ECO:0000313" key="4">
    <source>
        <dbReference type="EMBL" id="PSC67824.1"/>
    </source>
</evidence>
<dbReference type="Proteomes" id="UP000239649">
    <property type="component" value="Unassembled WGS sequence"/>
</dbReference>
<protein>
    <submittedName>
        <fullName evidence="4">Dynein light chain roadblock-type 2</fullName>
    </submittedName>
</protein>
<reference evidence="4 5" key="1">
    <citation type="journal article" date="2018" name="Plant J.">
        <title>Genome sequences of Chlorella sorokiniana UTEX 1602 and Micractinium conductrix SAG 241.80: implications to maltose excretion by a green alga.</title>
        <authorList>
            <person name="Arriola M.B."/>
            <person name="Velmurugan N."/>
            <person name="Zhang Y."/>
            <person name="Plunkett M.H."/>
            <person name="Hondzo H."/>
            <person name="Barney B.M."/>
        </authorList>
    </citation>
    <scope>NUCLEOTIDE SEQUENCE [LARGE SCALE GENOMIC DNA]</scope>
    <source>
        <strain evidence="4 5">SAG 241.80</strain>
    </source>
</reference>
<proteinExistence type="inferred from homology"/>
<dbReference type="AlphaFoldDB" id="A0A2P6V1A5"/>
<name>A0A2P6V1A5_9CHLO</name>
<dbReference type="SMART" id="SM00960">
    <property type="entry name" value="Robl_LC7"/>
    <property type="match status" value="1"/>
</dbReference>
<dbReference type="Gene3D" id="3.30.450.30">
    <property type="entry name" value="Dynein light chain 2a, cytoplasmic"/>
    <property type="match status" value="1"/>
</dbReference>
<dbReference type="PANTHER" id="PTHR10779">
    <property type="entry name" value="DYNEIN LIGHT CHAIN ROADBLOCK"/>
    <property type="match status" value="1"/>
</dbReference>
<evidence type="ECO:0000259" key="3">
    <source>
        <dbReference type="SMART" id="SM00960"/>
    </source>
</evidence>
<feature type="domain" description="Roadblock/LAMTOR2" evidence="3">
    <location>
        <begin position="7"/>
        <end position="101"/>
    </location>
</feature>
<sequence>MTHVAAVEETVKRLSSHKGVVGIAIVNGDGVPIRTTLDPELATTYAALVSQLALKARHMVRELAEDGSDDLQFLRVRSKKHEIMIAPGFDRDHNYTLLVVQQPDADLIHQTQRAFVVGLLKIVQVAKPGRVARTGPRRKGEGVDDAQGLLAAQQTPTGGASLRISLLAAGFVCGPSGISVRGVIDTTGIISAAVERYAELCGGAFSGQAVDRTQVIDSVQFFYSPPPRAAVPYAASLRGHDKDPSPPARKSLGFASPRTSAGKENAVGSGGITPRSASALRAHAAPFAGGLPATPPAPHGVGGPHSALSLLPSLPEHMSLAVGDGRAEPSAGCGGVADSPLQCTPSYSTSHAAPARAYSLFGSGGGLAATAGLQYPEAAPFTGGGSFLLSAFEQASTPFLYPAAPPAAAGVERFLVFGGAADAVLPAATPSVPLEQLHRQSSLGSMQVDGLLHRQLSGGGGQMDFSVGGMGPLHRQLSGEDSVLAACGFPAFSTFAQQSQAYFQPSLFEPPAQPVQPPGAATDGGAAHWWEPADAHMQHTQLPATFGLF</sequence>
<evidence type="ECO:0000256" key="1">
    <source>
        <dbReference type="ARBA" id="ARBA00007191"/>
    </source>
</evidence>
<dbReference type="STRING" id="554055.A0A2P6V1A5"/>
<accession>A0A2P6V1A5</accession>